<dbReference type="Proteomes" id="UP000030748">
    <property type="component" value="Unassembled WGS sequence"/>
</dbReference>
<sequence>MQIKIQPKFQNVRVNLFATSNRLRIRTSLEHKGKCMFPRCDATPTHFNIKKQTGERIQRTSLCSNYSVPHEHIGHVEAERAQKLSKRLAAKVSPMRSVMIIWAWICLSCFIDLHLSAIKDRGACSDGGGHGV</sequence>
<keyword evidence="1" id="KW-1133">Transmembrane helix</keyword>
<evidence type="ECO:0000313" key="3">
    <source>
        <dbReference type="Proteomes" id="UP000030748"/>
    </source>
</evidence>
<proteinExistence type="predicted"/>
<evidence type="ECO:0000256" key="1">
    <source>
        <dbReference type="SAM" id="Phobius"/>
    </source>
</evidence>
<dbReference type="AlphaFoldDB" id="A0A022RZH6"/>
<gene>
    <name evidence="2" type="ORF">MIMGU_mgv1a016164mg</name>
</gene>
<keyword evidence="1" id="KW-0812">Transmembrane</keyword>
<keyword evidence="1" id="KW-0472">Membrane</keyword>
<reference evidence="2 3" key="1">
    <citation type="journal article" date="2013" name="Proc. Natl. Acad. Sci. U.S.A.">
        <title>Fine-scale variation in meiotic recombination in Mimulus inferred from population shotgun sequencing.</title>
        <authorList>
            <person name="Hellsten U."/>
            <person name="Wright K.M."/>
            <person name="Jenkins J."/>
            <person name="Shu S."/>
            <person name="Yuan Y."/>
            <person name="Wessler S.R."/>
            <person name="Schmutz J."/>
            <person name="Willis J.H."/>
            <person name="Rokhsar D.S."/>
        </authorList>
    </citation>
    <scope>NUCLEOTIDE SEQUENCE [LARGE SCALE GENOMIC DNA]</scope>
    <source>
        <strain evidence="3">cv. DUN x IM62</strain>
    </source>
</reference>
<protein>
    <submittedName>
        <fullName evidence="2">Uncharacterized protein</fullName>
    </submittedName>
</protein>
<feature type="transmembrane region" description="Helical" evidence="1">
    <location>
        <begin position="97"/>
        <end position="115"/>
    </location>
</feature>
<name>A0A022RZH6_ERYGU</name>
<evidence type="ECO:0000313" key="2">
    <source>
        <dbReference type="EMBL" id="EYU45406.1"/>
    </source>
</evidence>
<keyword evidence="3" id="KW-1185">Reference proteome</keyword>
<accession>A0A022RZH6</accession>
<organism evidence="2 3">
    <name type="scientific">Erythranthe guttata</name>
    <name type="common">Yellow monkey flower</name>
    <name type="synonym">Mimulus guttatus</name>
    <dbReference type="NCBI Taxonomy" id="4155"/>
    <lineage>
        <taxon>Eukaryota</taxon>
        <taxon>Viridiplantae</taxon>
        <taxon>Streptophyta</taxon>
        <taxon>Embryophyta</taxon>
        <taxon>Tracheophyta</taxon>
        <taxon>Spermatophyta</taxon>
        <taxon>Magnoliopsida</taxon>
        <taxon>eudicotyledons</taxon>
        <taxon>Gunneridae</taxon>
        <taxon>Pentapetalae</taxon>
        <taxon>asterids</taxon>
        <taxon>lamiids</taxon>
        <taxon>Lamiales</taxon>
        <taxon>Phrymaceae</taxon>
        <taxon>Erythranthe</taxon>
    </lineage>
</organism>
<dbReference type="EMBL" id="KI630190">
    <property type="protein sequence ID" value="EYU45406.1"/>
    <property type="molecule type" value="Genomic_DNA"/>
</dbReference>